<keyword evidence="3" id="KW-1185">Reference proteome</keyword>
<evidence type="ECO:0000256" key="1">
    <source>
        <dbReference type="SAM" id="MobiDB-lite"/>
    </source>
</evidence>
<evidence type="ECO:0000313" key="2">
    <source>
        <dbReference type="EMBL" id="KAK0392467.1"/>
    </source>
</evidence>
<feature type="compositionally biased region" description="Polar residues" evidence="1">
    <location>
        <begin position="60"/>
        <end position="70"/>
    </location>
</feature>
<protein>
    <submittedName>
        <fullName evidence="2">Uncharacterized protein</fullName>
    </submittedName>
</protein>
<name>A0AA39GRZ1_SARSR</name>
<sequence length="70" mass="7559">MAGEQPVTDATNTGSRRRSSGFMPAFESLHQQKRSGEANAARRQSMSEQAPKGGIFHNLFHSTLGKNAGK</sequence>
<proteinExistence type="predicted"/>
<dbReference type="EMBL" id="JAPDFR010000001">
    <property type="protein sequence ID" value="KAK0392467.1"/>
    <property type="molecule type" value="Genomic_DNA"/>
</dbReference>
<feature type="region of interest" description="Disordered" evidence="1">
    <location>
        <begin position="1"/>
        <end position="70"/>
    </location>
</feature>
<evidence type="ECO:0000313" key="3">
    <source>
        <dbReference type="Proteomes" id="UP001175261"/>
    </source>
</evidence>
<accession>A0AA39GRZ1</accession>
<dbReference type="AlphaFoldDB" id="A0AA39GRZ1"/>
<comment type="caution">
    <text evidence="2">The sequence shown here is derived from an EMBL/GenBank/DDBJ whole genome shotgun (WGS) entry which is preliminary data.</text>
</comment>
<reference evidence="2" key="1">
    <citation type="submission" date="2022-10" db="EMBL/GenBank/DDBJ databases">
        <title>Determination and structural analysis of whole genome sequence of Sarocladium strictum F4-1.</title>
        <authorList>
            <person name="Hu L."/>
            <person name="Jiang Y."/>
        </authorList>
    </citation>
    <scope>NUCLEOTIDE SEQUENCE</scope>
    <source>
        <strain evidence="2">F4-1</strain>
    </source>
</reference>
<gene>
    <name evidence="2" type="ORF">NLU13_1962</name>
</gene>
<organism evidence="2 3">
    <name type="scientific">Sarocladium strictum</name>
    <name type="common">Black bundle disease fungus</name>
    <name type="synonym">Acremonium strictum</name>
    <dbReference type="NCBI Taxonomy" id="5046"/>
    <lineage>
        <taxon>Eukaryota</taxon>
        <taxon>Fungi</taxon>
        <taxon>Dikarya</taxon>
        <taxon>Ascomycota</taxon>
        <taxon>Pezizomycotina</taxon>
        <taxon>Sordariomycetes</taxon>
        <taxon>Hypocreomycetidae</taxon>
        <taxon>Hypocreales</taxon>
        <taxon>Sarocladiaceae</taxon>
        <taxon>Sarocladium</taxon>
    </lineage>
</organism>
<dbReference type="Proteomes" id="UP001175261">
    <property type="component" value="Unassembled WGS sequence"/>
</dbReference>